<name>A0ABM4CM45_HYDVU</name>
<evidence type="ECO:0000256" key="4">
    <source>
        <dbReference type="ARBA" id="ARBA00022771"/>
    </source>
</evidence>
<feature type="domain" description="C2H2-type" evidence="8">
    <location>
        <begin position="48"/>
        <end position="76"/>
    </location>
</feature>
<dbReference type="PANTHER" id="PTHR24376">
    <property type="entry name" value="ZINC FINGER PROTEIN"/>
    <property type="match status" value="1"/>
</dbReference>
<keyword evidence="5" id="KW-0862">Zinc</keyword>
<keyword evidence="6" id="KW-0539">Nucleus</keyword>
<evidence type="ECO:0000313" key="10">
    <source>
        <dbReference type="RefSeq" id="XP_065662871.1"/>
    </source>
</evidence>
<protein>
    <submittedName>
        <fullName evidence="10">Zinc finger protein 208</fullName>
    </submittedName>
</protein>
<accession>A0ABM4CM45</accession>
<evidence type="ECO:0000256" key="3">
    <source>
        <dbReference type="ARBA" id="ARBA00022737"/>
    </source>
</evidence>
<dbReference type="Proteomes" id="UP001652625">
    <property type="component" value="Chromosome 09"/>
</dbReference>
<keyword evidence="4 7" id="KW-0863">Zinc-finger</keyword>
<evidence type="ECO:0000256" key="5">
    <source>
        <dbReference type="ARBA" id="ARBA00022833"/>
    </source>
</evidence>
<dbReference type="RefSeq" id="XP_065662871.1">
    <property type="nucleotide sequence ID" value="XM_065806799.1"/>
</dbReference>
<comment type="subcellular location">
    <subcellularLocation>
        <location evidence="1">Nucleus</location>
    </subcellularLocation>
</comment>
<dbReference type="PROSITE" id="PS50157">
    <property type="entry name" value="ZINC_FINGER_C2H2_2"/>
    <property type="match status" value="2"/>
</dbReference>
<dbReference type="Gene3D" id="3.30.160.60">
    <property type="entry name" value="Classic Zinc Finger"/>
    <property type="match status" value="1"/>
</dbReference>
<dbReference type="SUPFAM" id="SSF57667">
    <property type="entry name" value="beta-beta-alpha zinc fingers"/>
    <property type="match status" value="1"/>
</dbReference>
<evidence type="ECO:0000259" key="8">
    <source>
        <dbReference type="PROSITE" id="PS50157"/>
    </source>
</evidence>
<gene>
    <name evidence="10" type="primary">LOC124811267</name>
</gene>
<evidence type="ECO:0000256" key="7">
    <source>
        <dbReference type="PROSITE-ProRule" id="PRU00042"/>
    </source>
</evidence>
<organism evidence="9 10">
    <name type="scientific">Hydra vulgaris</name>
    <name type="common">Hydra</name>
    <name type="synonym">Hydra attenuata</name>
    <dbReference type="NCBI Taxonomy" id="6087"/>
    <lineage>
        <taxon>Eukaryota</taxon>
        <taxon>Metazoa</taxon>
        <taxon>Cnidaria</taxon>
        <taxon>Hydrozoa</taxon>
        <taxon>Hydroidolina</taxon>
        <taxon>Anthoathecata</taxon>
        <taxon>Aplanulata</taxon>
        <taxon>Hydridae</taxon>
        <taxon>Hydra</taxon>
    </lineage>
</organism>
<dbReference type="SMART" id="SM00355">
    <property type="entry name" value="ZnF_C2H2"/>
    <property type="match status" value="3"/>
</dbReference>
<dbReference type="PANTHER" id="PTHR24376:SF235">
    <property type="entry name" value="C2H2-TYPE DOMAIN-CONTAINING PROTEIN"/>
    <property type="match status" value="1"/>
</dbReference>
<evidence type="ECO:0000256" key="2">
    <source>
        <dbReference type="ARBA" id="ARBA00022723"/>
    </source>
</evidence>
<reference evidence="10" key="1">
    <citation type="submission" date="2025-08" db="UniProtKB">
        <authorList>
            <consortium name="RefSeq"/>
        </authorList>
    </citation>
    <scope>IDENTIFICATION</scope>
</reference>
<keyword evidence="2" id="KW-0479">Metal-binding</keyword>
<dbReference type="GeneID" id="124811267"/>
<sequence>MQNKEKDVIKIQTRKPEYYCEKCDRHYASAKSFGNHCRSYHTKNKEKPKCSFCGNVFTRRDNLLQHIKLFHSGKDEPHPFTCLCCGKRNSTLKMLTHHKQVCRYNNPEIVKCLNEEDFIDPKTQNLNIKSNLIDEPTLITSVDVKNDFNNNTHGNQTIISVLNDASSTVQHLKQKKKSLKSEKCPDDFDSMNDEIHLKTLNPLLKPSIEKKIKHSVAVVTIKNNCDKQYKTKHLKSKRKIEKVVLNKTVENDLYKALDCNICNTTFLSKQDYISHKSFCIDPL</sequence>
<feature type="domain" description="C2H2-type" evidence="8">
    <location>
        <begin position="18"/>
        <end position="46"/>
    </location>
</feature>
<keyword evidence="9" id="KW-1185">Reference proteome</keyword>
<evidence type="ECO:0000256" key="1">
    <source>
        <dbReference type="ARBA" id="ARBA00004123"/>
    </source>
</evidence>
<keyword evidence="3" id="KW-0677">Repeat</keyword>
<proteinExistence type="predicted"/>
<dbReference type="InterPro" id="IPR036236">
    <property type="entry name" value="Znf_C2H2_sf"/>
</dbReference>
<evidence type="ECO:0000256" key="6">
    <source>
        <dbReference type="ARBA" id="ARBA00023242"/>
    </source>
</evidence>
<evidence type="ECO:0000313" key="9">
    <source>
        <dbReference type="Proteomes" id="UP001652625"/>
    </source>
</evidence>
<dbReference type="InterPro" id="IPR013087">
    <property type="entry name" value="Znf_C2H2_type"/>
</dbReference>
<dbReference type="PROSITE" id="PS00028">
    <property type="entry name" value="ZINC_FINGER_C2H2_1"/>
    <property type="match status" value="2"/>
</dbReference>